<accession>A0A031IXS3</accession>
<feature type="domain" description="Transposase IS66 C-terminal" evidence="1">
    <location>
        <begin position="17"/>
        <end position="52"/>
    </location>
</feature>
<gene>
    <name evidence="2" type="ORF">BV97_05792</name>
</gene>
<organism evidence="2 3">
    <name type="scientific">Novosphingobium resinovorum</name>
    <dbReference type="NCBI Taxonomy" id="158500"/>
    <lineage>
        <taxon>Bacteria</taxon>
        <taxon>Pseudomonadati</taxon>
        <taxon>Pseudomonadota</taxon>
        <taxon>Alphaproteobacteria</taxon>
        <taxon>Sphingomonadales</taxon>
        <taxon>Sphingomonadaceae</taxon>
        <taxon>Novosphingobium</taxon>
    </lineage>
</organism>
<evidence type="ECO:0000259" key="1">
    <source>
        <dbReference type="Pfam" id="PF13817"/>
    </source>
</evidence>
<comment type="caution">
    <text evidence="2">The sequence shown here is derived from an EMBL/GenBank/DDBJ whole genome shotgun (WGS) entry which is preliminary data.</text>
</comment>
<sequence length="65" mass="7160">MFAGHQLGAENWAAIASLVETCKMLDLEPYAYLSDVLARIISRSDTDPIDDLVGREQCDVRFGDG</sequence>
<dbReference type="Proteomes" id="UP000024329">
    <property type="component" value="Unassembled WGS sequence"/>
</dbReference>
<dbReference type="AlphaFoldDB" id="A0A031IXS3"/>
<dbReference type="PATRIC" id="fig|158500.4.peg.5864"/>
<proteinExistence type="predicted"/>
<name>A0A031IXS3_9SPHN</name>
<dbReference type="EMBL" id="JFYZ01000113">
    <property type="protein sequence ID" value="EZP65250.1"/>
    <property type="molecule type" value="Genomic_DNA"/>
</dbReference>
<dbReference type="Pfam" id="PF13817">
    <property type="entry name" value="DDE_Tnp_IS66_C"/>
    <property type="match status" value="1"/>
</dbReference>
<evidence type="ECO:0000313" key="3">
    <source>
        <dbReference type="Proteomes" id="UP000024329"/>
    </source>
</evidence>
<reference evidence="2 3" key="1">
    <citation type="submission" date="2014-03" db="EMBL/GenBank/DDBJ databases">
        <title>Whole genome sequence of Novosphingobium resinovorum KF1.</title>
        <authorList>
            <person name="Gan H.M."/>
            <person name="Gan H.Y."/>
            <person name="Chew T.H."/>
            <person name="Savka M.A."/>
        </authorList>
    </citation>
    <scope>NUCLEOTIDE SEQUENCE [LARGE SCALE GENOMIC DNA]</scope>
    <source>
        <strain evidence="2 3">KF1</strain>
    </source>
</reference>
<protein>
    <submittedName>
        <fullName evidence="2">Putative transposase</fullName>
    </submittedName>
</protein>
<evidence type="ECO:0000313" key="2">
    <source>
        <dbReference type="EMBL" id="EZP65250.1"/>
    </source>
</evidence>
<dbReference type="InterPro" id="IPR039552">
    <property type="entry name" value="IS66_C"/>
</dbReference>